<comment type="caution">
    <text evidence="2">The sequence shown here is derived from an EMBL/GenBank/DDBJ whole genome shotgun (WGS) entry which is preliminary data.</text>
</comment>
<sequence>MVANIPASPRARKTPKRGRKPIFNPAIFQERFRPIERVFAWEGKLRRLWLRFERFSQLHYGLKPLTYSLINLWHFCQG</sequence>
<gene>
    <name evidence="2" type="ORF">C7B65_18515</name>
</gene>
<dbReference type="AlphaFoldDB" id="A0A2T1DAP2"/>
<name>A0A2T1DAP2_9CYAN</name>
<evidence type="ECO:0000313" key="2">
    <source>
        <dbReference type="EMBL" id="PSB17546.1"/>
    </source>
</evidence>
<evidence type="ECO:0000313" key="3">
    <source>
        <dbReference type="Proteomes" id="UP000238634"/>
    </source>
</evidence>
<proteinExistence type="predicted"/>
<organism evidence="2 3">
    <name type="scientific">Phormidesmis priestleyi ULC007</name>
    <dbReference type="NCBI Taxonomy" id="1920490"/>
    <lineage>
        <taxon>Bacteria</taxon>
        <taxon>Bacillati</taxon>
        <taxon>Cyanobacteriota</taxon>
        <taxon>Cyanophyceae</taxon>
        <taxon>Leptolyngbyales</taxon>
        <taxon>Leptolyngbyaceae</taxon>
        <taxon>Phormidesmis</taxon>
    </lineage>
</organism>
<reference evidence="2 3" key="1">
    <citation type="submission" date="2018-02" db="EMBL/GenBank/DDBJ databases">
        <authorList>
            <person name="Cohen D.B."/>
            <person name="Kent A.D."/>
        </authorList>
    </citation>
    <scope>NUCLEOTIDE SEQUENCE [LARGE SCALE GENOMIC DNA]</scope>
    <source>
        <strain evidence="2 3">ULC007</strain>
    </source>
</reference>
<dbReference type="OrthoDB" id="424329at2"/>
<protein>
    <recommendedName>
        <fullName evidence="4">Transposase DDE domain-containing protein</fullName>
    </recommendedName>
</protein>
<dbReference type="EMBL" id="PVWG01000027">
    <property type="protein sequence ID" value="PSB17546.1"/>
    <property type="molecule type" value="Genomic_DNA"/>
</dbReference>
<feature type="compositionally biased region" description="Basic residues" evidence="1">
    <location>
        <begin position="10"/>
        <end position="20"/>
    </location>
</feature>
<evidence type="ECO:0008006" key="4">
    <source>
        <dbReference type="Google" id="ProtNLM"/>
    </source>
</evidence>
<reference evidence="2 3" key="2">
    <citation type="submission" date="2018-03" db="EMBL/GenBank/DDBJ databases">
        <title>The ancient ancestry and fast evolution of plastids.</title>
        <authorList>
            <person name="Moore K.R."/>
            <person name="Magnabosco C."/>
            <person name="Momper L."/>
            <person name="Gold D.A."/>
            <person name="Bosak T."/>
            <person name="Fournier G.P."/>
        </authorList>
    </citation>
    <scope>NUCLEOTIDE SEQUENCE [LARGE SCALE GENOMIC DNA]</scope>
    <source>
        <strain evidence="2 3">ULC007</strain>
    </source>
</reference>
<feature type="region of interest" description="Disordered" evidence="1">
    <location>
        <begin position="1"/>
        <end position="20"/>
    </location>
</feature>
<dbReference type="Proteomes" id="UP000238634">
    <property type="component" value="Unassembled WGS sequence"/>
</dbReference>
<keyword evidence="3" id="KW-1185">Reference proteome</keyword>
<accession>A0A2T1DAP2</accession>
<evidence type="ECO:0000256" key="1">
    <source>
        <dbReference type="SAM" id="MobiDB-lite"/>
    </source>
</evidence>